<evidence type="ECO:0000259" key="8">
    <source>
        <dbReference type="Pfam" id="PF03176"/>
    </source>
</evidence>
<comment type="caution">
    <text evidence="9">The sequence shown here is derived from an EMBL/GenBank/DDBJ whole genome shotgun (WGS) entry which is preliminary data.</text>
</comment>
<feature type="transmembrane region" description="Helical" evidence="7">
    <location>
        <begin position="369"/>
        <end position="393"/>
    </location>
</feature>
<dbReference type="InterPro" id="IPR004869">
    <property type="entry name" value="MMPL_dom"/>
</dbReference>
<comment type="subcellular location">
    <subcellularLocation>
        <location evidence="1">Cell membrane</location>
        <topology evidence="1">Multi-pass membrane protein</topology>
    </subcellularLocation>
</comment>
<keyword evidence="4 7" id="KW-1133">Transmembrane helix</keyword>
<keyword evidence="10" id="KW-1185">Reference proteome</keyword>
<dbReference type="Pfam" id="PF03176">
    <property type="entry name" value="MMPL"/>
    <property type="match status" value="2"/>
</dbReference>
<proteinExistence type="predicted"/>
<dbReference type="InterPro" id="IPR050545">
    <property type="entry name" value="Mycobact_MmpL"/>
</dbReference>
<evidence type="ECO:0000313" key="9">
    <source>
        <dbReference type="EMBL" id="TWT46903.1"/>
    </source>
</evidence>
<keyword evidence="5 7" id="KW-0472">Membrane</keyword>
<evidence type="ECO:0000256" key="5">
    <source>
        <dbReference type="ARBA" id="ARBA00023136"/>
    </source>
</evidence>
<feature type="region of interest" description="Disordered" evidence="6">
    <location>
        <begin position="994"/>
        <end position="1046"/>
    </location>
</feature>
<feature type="transmembrane region" description="Helical" evidence="7">
    <location>
        <begin position="337"/>
        <end position="357"/>
    </location>
</feature>
<dbReference type="OrthoDB" id="2112773at2"/>
<dbReference type="Gene3D" id="1.20.1640.10">
    <property type="entry name" value="Multidrug efflux transporter AcrB transmembrane domain"/>
    <property type="match status" value="2"/>
</dbReference>
<gene>
    <name evidence="9" type="ORF">Pla111_20050</name>
</gene>
<evidence type="ECO:0000256" key="7">
    <source>
        <dbReference type="SAM" id="Phobius"/>
    </source>
</evidence>
<sequence length="1046" mass="111836">MSGPAPETDRPVSLLDRRWGGLSLWLWIAMAAAVAMGMIPRGARRAIESNTNKAEDWLPASYAESADLSWFRDHFASEAFVLISWEGCTLGKGERLSLLEQKLSAVRDDSGWRWYPKIVSGPGTIRQLTGAPSGLDRSAAIERLEGALVGPPQTGADGQPLGDETRTTCLLAFLSPRLTDNNQAMRAAVERIERIAHKECGVPLDAIHMGGPPVDNVTIDKEGERTLVRLAGLSGLVGIVLSYVCFRSWKLTAMVFFTAVVNAGLSLAVVFYYGVFEVFGLGALEPKYGKADAILMSMPAVVYVLALSGAIHLINYYRDSRAEGGLFGAVERAIRVAWGPCALAAFTTAVGLGSLAASDILPIRKFGMFTAIGVMVAVTMLFALLPVMLHLFAPGDAVLYRRRPATDNVSKPWYTGLAWLVTTRPNLTAVATIALSLVLALGIPQIRTSVQLLKLLDSECDLITDYAWLEKHLGNLVPMEVIVGVGPERLRAPDEPAFGPAAEGLARTYRMTMHERATLVRRVQERIESLDPVSKALSSITFSPEPISAGGSSVLRASAEYATSNALEESRESLADYLQRERGADDTPTGRELWRISARVTALGDVDYGQFVDELREQVQPVLDAYRDRDALLSELASEDDRPLDKKSICLLFRSGNNAADTAGPDSESPAGLLAQLLKESSISLASARVLDTASLDQADEKKRARLIKLLSKQDAVFALTKEASEPLVALPGAEAIKLHVLDAPKKAPDGALDATYTGVVPVVYKTQRELLASLRESIAMATVLIAGVMMIVLRSPLAGLASMIPNLFPILVVFGAIGWLGIKVDIGIMMTASVALGVAVDDTLHFVTWFSRGIRAGMDRQTATLQSFERCATAMTQTTLIAGLGLAVFAASTFTPTQQFGTLMITMLAVALVGDLVLLPALLCGPLGKFFAPKAAAKPEAGIALVSGDGGFGLAALGLAPSDDGSPNGVTQGPTDEATTEAVAPAIVPFRTYEKSPAESEGTTLPAPHNSRLVAESETLEPENAALHAKLRGFRRPASQRDRQG</sequence>
<feature type="transmembrane region" description="Helical" evidence="7">
    <location>
        <begin position="20"/>
        <end position="39"/>
    </location>
</feature>
<protein>
    <submittedName>
        <fullName evidence="9">MMPL family protein</fullName>
    </submittedName>
</protein>
<evidence type="ECO:0000256" key="4">
    <source>
        <dbReference type="ARBA" id="ARBA00022989"/>
    </source>
</evidence>
<feature type="domain" description="Membrane transport protein MMPL" evidence="8">
    <location>
        <begin position="180"/>
        <end position="426"/>
    </location>
</feature>
<feature type="transmembrane region" description="Helical" evidence="7">
    <location>
        <begin position="779"/>
        <end position="798"/>
    </location>
</feature>
<evidence type="ECO:0000256" key="6">
    <source>
        <dbReference type="SAM" id="MobiDB-lite"/>
    </source>
</evidence>
<dbReference type="PANTHER" id="PTHR33406:SF12">
    <property type="entry name" value="BLR2997 PROTEIN"/>
    <property type="match status" value="1"/>
</dbReference>
<accession>A0A5C5W9E8</accession>
<dbReference type="PANTHER" id="PTHR33406">
    <property type="entry name" value="MEMBRANE PROTEIN MJ1562-RELATED"/>
    <property type="match status" value="1"/>
</dbReference>
<dbReference type="EMBL" id="SJPH01000003">
    <property type="protein sequence ID" value="TWT46903.1"/>
    <property type="molecule type" value="Genomic_DNA"/>
</dbReference>
<feature type="domain" description="Membrane transport protein MMPL" evidence="8">
    <location>
        <begin position="736"/>
        <end position="936"/>
    </location>
</feature>
<dbReference type="RefSeq" id="WP_146573772.1">
    <property type="nucleotide sequence ID" value="NZ_SJPH01000003.1"/>
</dbReference>
<keyword evidence="2" id="KW-1003">Cell membrane</keyword>
<organism evidence="9 10">
    <name type="scientific">Botrimarina hoheduenensis</name>
    <dbReference type="NCBI Taxonomy" id="2528000"/>
    <lineage>
        <taxon>Bacteria</taxon>
        <taxon>Pseudomonadati</taxon>
        <taxon>Planctomycetota</taxon>
        <taxon>Planctomycetia</taxon>
        <taxon>Pirellulales</taxon>
        <taxon>Lacipirellulaceae</taxon>
        <taxon>Botrimarina</taxon>
    </lineage>
</organism>
<dbReference type="AlphaFoldDB" id="A0A5C5W9E8"/>
<dbReference type="GO" id="GO:0022857">
    <property type="term" value="F:transmembrane transporter activity"/>
    <property type="evidence" value="ECO:0007669"/>
    <property type="project" value="InterPro"/>
</dbReference>
<name>A0A5C5W9E8_9BACT</name>
<feature type="transmembrane region" description="Helical" evidence="7">
    <location>
        <begin position="875"/>
        <end position="895"/>
    </location>
</feature>
<keyword evidence="3 7" id="KW-0812">Transmembrane</keyword>
<dbReference type="PRINTS" id="PR00702">
    <property type="entry name" value="ACRIFLAVINRP"/>
</dbReference>
<feature type="transmembrane region" description="Helical" evidence="7">
    <location>
        <begin position="427"/>
        <end position="446"/>
    </location>
</feature>
<dbReference type="Proteomes" id="UP000318995">
    <property type="component" value="Unassembled WGS sequence"/>
</dbReference>
<evidence type="ECO:0000313" key="10">
    <source>
        <dbReference type="Proteomes" id="UP000318995"/>
    </source>
</evidence>
<dbReference type="SUPFAM" id="SSF82866">
    <property type="entry name" value="Multidrug efflux transporter AcrB transmembrane domain"/>
    <property type="match status" value="2"/>
</dbReference>
<evidence type="ECO:0000256" key="2">
    <source>
        <dbReference type="ARBA" id="ARBA00022475"/>
    </source>
</evidence>
<dbReference type="InterPro" id="IPR001036">
    <property type="entry name" value="Acrflvin-R"/>
</dbReference>
<evidence type="ECO:0000256" key="1">
    <source>
        <dbReference type="ARBA" id="ARBA00004651"/>
    </source>
</evidence>
<feature type="transmembrane region" description="Helical" evidence="7">
    <location>
        <begin position="293"/>
        <end position="317"/>
    </location>
</feature>
<feature type="transmembrane region" description="Helical" evidence="7">
    <location>
        <begin position="230"/>
        <end position="249"/>
    </location>
</feature>
<feature type="transmembrane region" description="Helical" evidence="7">
    <location>
        <begin position="255"/>
        <end position="281"/>
    </location>
</feature>
<reference evidence="9 10" key="1">
    <citation type="submission" date="2019-02" db="EMBL/GenBank/DDBJ databases">
        <title>Deep-cultivation of Planctomycetes and their phenomic and genomic characterization uncovers novel biology.</title>
        <authorList>
            <person name="Wiegand S."/>
            <person name="Jogler M."/>
            <person name="Boedeker C."/>
            <person name="Pinto D."/>
            <person name="Vollmers J."/>
            <person name="Rivas-Marin E."/>
            <person name="Kohn T."/>
            <person name="Peeters S.H."/>
            <person name="Heuer A."/>
            <person name="Rast P."/>
            <person name="Oberbeckmann S."/>
            <person name="Bunk B."/>
            <person name="Jeske O."/>
            <person name="Meyerdierks A."/>
            <person name="Storesund J.E."/>
            <person name="Kallscheuer N."/>
            <person name="Luecker S."/>
            <person name="Lage O.M."/>
            <person name="Pohl T."/>
            <person name="Merkel B.J."/>
            <person name="Hornburger P."/>
            <person name="Mueller R.-W."/>
            <person name="Bruemmer F."/>
            <person name="Labrenz M."/>
            <person name="Spormann A.M."/>
            <person name="Op Den Camp H."/>
            <person name="Overmann J."/>
            <person name="Amann R."/>
            <person name="Jetten M.S.M."/>
            <person name="Mascher T."/>
            <person name="Medema M.H."/>
            <person name="Devos D.P."/>
            <person name="Kaster A.-K."/>
            <person name="Ovreas L."/>
            <person name="Rohde M."/>
            <person name="Galperin M.Y."/>
            <person name="Jogler C."/>
        </authorList>
    </citation>
    <scope>NUCLEOTIDE SEQUENCE [LARGE SCALE GENOMIC DNA]</scope>
    <source>
        <strain evidence="9 10">Pla111</strain>
    </source>
</reference>
<evidence type="ECO:0000256" key="3">
    <source>
        <dbReference type="ARBA" id="ARBA00022692"/>
    </source>
</evidence>
<feature type="transmembrane region" description="Helical" evidence="7">
    <location>
        <begin position="804"/>
        <end position="823"/>
    </location>
</feature>
<dbReference type="GO" id="GO:0005886">
    <property type="term" value="C:plasma membrane"/>
    <property type="evidence" value="ECO:0007669"/>
    <property type="project" value="UniProtKB-SubCell"/>
</dbReference>
<feature type="transmembrane region" description="Helical" evidence="7">
    <location>
        <begin position="901"/>
        <end position="925"/>
    </location>
</feature>